<gene>
    <name evidence="1" type="ORF">QIS99_17540</name>
</gene>
<dbReference type="Pfam" id="PF13563">
    <property type="entry name" value="2_5_RNA_ligase2"/>
    <property type="match status" value="1"/>
</dbReference>
<evidence type="ECO:0000313" key="2">
    <source>
        <dbReference type="Proteomes" id="UP001224661"/>
    </source>
</evidence>
<keyword evidence="1" id="KW-0436">Ligase</keyword>
<sequence>MSGTGEDAQGWPDRPGDTALTIKVPAADHLVRAPFPAHVTVLYPFLHESRIDAETDARLGALFAGHEAFDLTFAEFGRYPGVLYLDPFPHDRVAALTKQLMACWPEALPYRGIFGAAALAPHLTVANDAGPDTWRSAYDALAAELSPQLPLTAAVRAVDLIVWDGTAWRDRKAYELGREGVGVGLGVGPVAD</sequence>
<dbReference type="EMBL" id="JASCIR010000014">
    <property type="protein sequence ID" value="MDI3387988.1"/>
    <property type="molecule type" value="Genomic_DNA"/>
</dbReference>
<dbReference type="RefSeq" id="WP_282514411.1">
    <property type="nucleotide sequence ID" value="NZ_JASCIR010000014.1"/>
</dbReference>
<comment type="caution">
    <text evidence="1">The sequence shown here is derived from an EMBL/GenBank/DDBJ whole genome shotgun (WGS) entry which is preliminary data.</text>
</comment>
<dbReference type="GO" id="GO:0016874">
    <property type="term" value="F:ligase activity"/>
    <property type="evidence" value="ECO:0007669"/>
    <property type="project" value="UniProtKB-KW"/>
</dbReference>
<organism evidence="1 2">
    <name type="scientific">Streptomyces solicavernae</name>
    <dbReference type="NCBI Taxonomy" id="3043614"/>
    <lineage>
        <taxon>Bacteria</taxon>
        <taxon>Bacillati</taxon>
        <taxon>Actinomycetota</taxon>
        <taxon>Actinomycetes</taxon>
        <taxon>Kitasatosporales</taxon>
        <taxon>Streptomycetaceae</taxon>
        <taxon>Streptomyces</taxon>
    </lineage>
</organism>
<reference evidence="1 2" key="1">
    <citation type="submission" date="2023-05" db="EMBL/GenBank/DDBJ databases">
        <title>Draft genome sequence of Streptomyces sp. B-S-A8 isolated from a cave soil in Thailand.</title>
        <authorList>
            <person name="Chamroensaksri N."/>
            <person name="Muangham S."/>
        </authorList>
    </citation>
    <scope>NUCLEOTIDE SEQUENCE [LARGE SCALE GENOMIC DNA]</scope>
    <source>
        <strain evidence="1 2">B-S-A8</strain>
    </source>
</reference>
<dbReference type="InterPro" id="IPR009097">
    <property type="entry name" value="Cyclic_Pdiesterase"/>
</dbReference>
<protein>
    <submittedName>
        <fullName evidence="1">2'-5' RNA ligase family protein</fullName>
    </submittedName>
</protein>
<dbReference type="Gene3D" id="3.90.1140.10">
    <property type="entry name" value="Cyclic phosphodiesterase"/>
    <property type="match status" value="1"/>
</dbReference>
<dbReference type="Proteomes" id="UP001224661">
    <property type="component" value="Unassembled WGS sequence"/>
</dbReference>
<dbReference type="SUPFAM" id="SSF55144">
    <property type="entry name" value="LigT-like"/>
    <property type="match status" value="1"/>
</dbReference>
<evidence type="ECO:0000313" key="1">
    <source>
        <dbReference type="EMBL" id="MDI3387988.1"/>
    </source>
</evidence>
<accession>A0ABT6RU70</accession>
<proteinExistence type="predicted"/>
<keyword evidence="2" id="KW-1185">Reference proteome</keyword>
<name>A0ABT6RU70_9ACTN</name>